<evidence type="ECO:0000313" key="1">
    <source>
        <dbReference type="EMBL" id="VVB04934.1"/>
    </source>
</evidence>
<accession>A0A565BU45</accession>
<evidence type="ECO:0000313" key="2">
    <source>
        <dbReference type="Proteomes" id="UP000489600"/>
    </source>
</evidence>
<dbReference type="Proteomes" id="UP000489600">
    <property type="component" value="Unassembled WGS sequence"/>
</dbReference>
<gene>
    <name evidence="1" type="ORF">ANE_LOCUS15378</name>
</gene>
<name>A0A565BU45_9BRAS</name>
<comment type="caution">
    <text evidence="1">The sequence shown here is derived from an EMBL/GenBank/DDBJ whole genome shotgun (WGS) entry which is preliminary data.</text>
</comment>
<dbReference type="AlphaFoldDB" id="A0A565BU45"/>
<organism evidence="1 2">
    <name type="scientific">Arabis nemorensis</name>
    <dbReference type="NCBI Taxonomy" id="586526"/>
    <lineage>
        <taxon>Eukaryota</taxon>
        <taxon>Viridiplantae</taxon>
        <taxon>Streptophyta</taxon>
        <taxon>Embryophyta</taxon>
        <taxon>Tracheophyta</taxon>
        <taxon>Spermatophyta</taxon>
        <taxon>Magnoliopsida</taxon>
        <taxon>eudicotyledons</taxon>
        <taxon>Gunneridae</taxon>
        <taxon>Pentapetalae</taxon>
        <taxon>rosids</taxon>
        <taxon>malvids</taxon>
        <taxon>Brassicales</taxon>
        <taxon>Brassicaceae</taxon>
        <taxon>Arabideae</taxon>
        <taxon>Arabis</taxon>
    </lineage>
</organism>
<reference evidence="1" key="1">
    <citation type="submission" date="2019-07" db="EMBL/GenBank/DDBJ databases">
        <authorList>
            <person name="Dittberner H."/>
        </authorList>
    </citation>
    <scope>NUCLEOTIDE SEQUENCE [LARGE SCALE GENOMIC DNA]</scope>
</reference>
<sequence length="70" mass="8242">MVQMPRYSYELMIGQVDESGLSRQVSRREQTVQIPQCGYELMIRQVDENRLSRQVSEKKRFKCLSPVMSS</sequence>
<protein>
    <submittedName>
        <fullName evidence="1">Uncharacterized protein</fullName>
    </submittedName>
</protein>
<keyword evidence="2" id="KW-1185">Reference proteome</keyword>
<proteinExistence type="predicted"/>
<dbReference type="EMBL" id="CABITT030000005">
    <property type="protein sequence ID" value="VVB04934.1"/>
    <property type="molecule type" value="Genomic_DNA"/>
</dbReference>